<keyword evidence="10" id="KW-1185">Reference proteome</keyword>
<keyword evidence="6" id="KW-0067">ATP-binding</keyword>
<feature type="domain" description="Protein kinase" evidence="9">
    <location>
        <begin position="4"/>
        <end position="138"/>
    </location>
</feature>
<evidence type="ECO:0000256" key="3">
    <source>
        <dbReference type="ARBA" id="ARBA00022679"/>
    </source>
</evidence>
<dbReference type="RefSeq" id="XP_031425789.2">
    <property type="nucleotide sequence ID" value="XM_031569929.2"/>
</dbReference>
<comment type="catalytic activity">
    <reaction evidence="7">
        <text>L-threonyl-[protein] + ATP = O-phospho-L-threonyl-[protein] + ADP + H(+)</text>
        <dbReference type="Rhea" id="RHEA:46608"/>
        <dbReference type="Rhea" id="RHEA-COMP:11060"/>
        <dbReference type="Rhea" id="RHEA-COMP:11605"/>
        <dbReference type="ChEBI" id="CHEBI:15378"/>
        <dbReference type="ChEBI" id="CHEBI:30013"/>
        <dbReference type="ChEBI" id="CHEBI:30616"/>
        <dbReference type="ChEBI" id="CHEBI:61977"/>
        <dbReference type="ChEBI" id="CHEBI:456216"/>
        <dbReference type="EC" id="2.7.11.1"/>
    </reaction>
</comment>
<evidence type="ECO:0000256" key="5">
    <source>
        <dbReference type="ARBA" id="ARBA00022777"/>
    </source>
</evidence>
<evidence type="ECO:0000256" key="8">
    <source>
        <dbReference type="ARBA" id="ARBA00048679"/>
    </source>
</evidence>
<evidence type="ECO:0000313" key="11">
    <source>
        <dbReference type="RefSeq" id="XP_031425789.2"/>
    </source>
</evidence>
<dbReference type="PROSITE" id="PS50011">
    <property type="entry name" value="PROTEIN_KINASE_DOM"/>
    <property type="match status" value="1"/>
</dbReference>
<protein>
    <recommendedName>
        <fullName evidence="1">non-specific serine/threonine protein kinase</fullName>
        <ecNumber evidence="1">2.7.11.1</ecNumber>
    </recommendedName>
</protein>
<sequence length="138" mass="15737">MENYVILDAMCPGSFGTTLLVSDRKTGLELTLKKTECLDEGRANEALQEALPLLGISHPNIVRCKEMFISWDKEISSVILIMVMDCPYTDSLSTIISHQRDEKKRFGKKVIETFLGQMTDALAYLHTQNIIHRFLVRF</sequence>
<evidence type="ECO:0000256" key="6">
    <source>
        <dbReference type="ARBA" id="ARBA00022840"/>
    </source>
</evidence>
<evidence type="ECO:0000313" key="10">
    <source>
        <dbReference type="Proteomes" id="UP000515152"/>
    </source>
</evidence>
<keyword evidence="2" id="KW-0723">Serine/threonine-protein kinase</keyword>
<dbReference type="PANTHER" id="PTHR24363">
    <property type="entry name" value="SERINE/THREONINE PROTEIN KINASE"/>
    <property type="match status" value="1"/>
</dbReference>
<dbReference type="GO" id="GO:0005524">
    <property type="term" value="F:ATP binding"/>
    <property type="evidence" value="ECO:0007669"/>
    <property type="project" value="UniProtKB-KW"/>
</dbReference>
<dbReference type="PANTHER" id="PTHR24363:SF0">
    <property type="entry name" value="SERINE_THREONINE KINASE LIKE DOMAIN CONTAINING 1"/>
    <property type="match status" value="1"/>
</dbReference>
<dbReference type="KEGG" id="char:105911128"/>
<evidence type="ECO:0000256" key="7">
    <source>
        <dbReference type="ARBA" id="ARBA00047899"/>
    </source>
</evidence>
<comment type="catalytic activity">
    <reaction evidence="8">
        <text>L-seryl-[protein] + ATP = O-phospho-L-seryl-[protein] + ADP + H(+)</text>
        <dbReference type="Rhea" id="RHEA:17989"/>
        <dbReference type="Rhea" id="RHEA-COMP:9863"/>
        <dbReference type="Rhea" id="RHEA-COMP:11604"/>
        <dbReference type="ChEBI" id="CHEBI:15378"/>
        <dbReference type="ChEBI" id="CHEBI:29999"/>
        <dbReference type="ChEBI" id="CHEBI:30616"/>
        <dbReference type="ChEBI" id="CHEBI:83421"/>
        <dbReference type="ChEBI" id="CHEBI:456216"/>
        <dbReference type="EC" id="2.7.11.1"/>
    </reaction>
</comment>
<gene>
    <name evidence="11" type="primary">LOC105911128</name>
</gene>
<keyword evidence="4" id="KW-0547">Nucleotide-binding</keyword>
<dbReference type="Pfam" id="PF00069">
    <property type="entry name" value="Pkinase"/>
    <property type="match status" value="1"/>
</dbReference>
<evidence type="ECO:0000256" key="2">
    <source>
        <dbReference type="ARBA" id="ARBA00022527"/>
    </source>
</evidence>
<reference evidence="11" key="1">
    <citation type="submission" date="2025-08" db="UniProtKB">
        <authorList>
            <consortium name="RefSeq"/>
        </authorList>
    </citation>
    <scope>IDENTIFICATION</scope>
</reference>
<dbReference type="AlphaFoldDB" id="A0A6P8FIP7"/>
<evidence type="ECO:0000259" key="9">
    <source>
        <dbReference type="PROSITE" id="PS50011"/>
    </source>
</evidence>
<dbReference type="OrthoDB" id="248923at2759"/>
<dbReference type="EC" id="2.7.11.1" evidence="1"/>
<name>A0A6P8FIP7_CLUHA</name>
<dbReference type="Proteomes" id="UP000515152">
    <property type="component" value="Chromosome 7"/>
</dbReference>
<evidence type="ECO:0000256" key="1">
    <source>
        <dbReference type="ARBA" id="ARBA00012513"/>
    </source>
</evidence>
<organism evidence="10 11">
    <name type="scientific">Clupea harengus</name>
    <name type="common">Atlantic herring</name>
    <dbReference type="NCBI Taxonomy" id="7950"/>
    <lineage>
        <taxon>Eukaryota</taxon>
        <taxon>Metazoa</taxon>
        <taxon>Chordata</taxon>
        <taxon>Craniata</taxon>
        <taxon>Vertebrata</taxon>
        <taxon>Euteleostomi</taxon>
        <taxon>Actinopterygii</taxon>
        <taxon>Neopterygii</taxon>
        <taxon>Teleostei</taxon>
        <taxon>Clupei</taxon>
        <taxon>Clupeiformes</taxon>
        <taxon>Clupeoidei</taxon>
        <taxon>Clupeidae</taxon>
        <taxon>Clupea</taxon>
    </lineage>
</organism>
<accession>A0A6P8FIP7</accession>
<keyword evidence="5" id="KW-0418">Kinase</keyword>
<dbReference type="GeneID" id="105911128"/>
<evidence type="ECO:0000256" key="4">
    <source>
        <dbReference type="ARBA" id="ARBA00022741"/>
    </source>
</evidence>
<dbReference type="GO" id="GO:0004674">
    <property type="term" value="F:protein serine/threonine kinase activity"/>
    <property type="evidence" value="ECO:0007669"/>
    <property type="project" value="UniProtKB-KW"/>
</dbReference>
<dbReference type="InterPro" id="IPR000719">
    <property type="entry name" value="Prot_kinase_dom"/>
</dbReference>
<proteinExistence type="predicted"/>
<keyword evidence="3" id="KW-0808">Transferase</keyword>